<dbReference type="GO" id="GO:0030295">
    <property type="term" value="F:protein kinase activator activity"/>
    <property type="evidence" value="ECO:0007669"/>
    <property type="project" value="TreeGrafter"/>
</dbReference>
<keyword evidence="3" id="KW-1185">Reference proteome</keyword>
<dbReference type="EMBL" id="MWQY01000010">
    <property type="protein sequence ID" value="ORC35138.1"/>
    <property type="molecule type" value="Genomic_DNA"/>
</dbReference>
<name>A0A1Y1RYW6_9SPIO</name>
<sequence>MELYQLTEKKCCKLGLKGRTKEEVLRKLAELAHKSEKLKTLSQDDVFEALQKREEQGSTAFGGEIAIPHARLDEMDEFLVFFAVAPKGVEFDSLDKKKVKLIFVILGPSSAVNEHLQILAAISRIAGIPAIRNEILRAPTETAMYEAFIRHSRAAAAEQSGKAQKMKLLILNLYLEDFFYNVLEFFIEEGIEGATIIESFGMGQFISNIPLFADFIGFMKADRNRSRTIMALVPEDKINEVLEGIEGITGDMEKKQGAMVMVLDLAFHKGNMKMM</sequence>
<dbReference type="PANTHER" id="PTHR47738:SF1">
    <property type="entry name" value="NITROGEN REGULATORY PROTEIN"/>
    <property type="match status" value="1"/>
</dbReference>
<dbReference type="Gene3D" id="3.40.930.10">
    <property type="entry name" value="Mannitol-specific EII, Chain A"/>
    <property type="match status" value="1"/>
</dbReference>
<evidence type="ECO:0000313" key="2">
    <source>
        <dbReference type="EMBL" id="ORC35138.1"/>
    </source>
</evidence>
<proteinExistence type="predicted"/>
<protein>
    <recommendedName>
        <fullName evidence="1">PTS EIIA type-2 domain-containing protein</fullName>
    </recommendedName>
</protein>
<evidence type="ECO:0000313" key="3">
    <source>
        <dbReference type="Proteomes" id="UP000192343"/>
    </source>
</evidence>
<dbReference type="InterPro" id="IPR051541">
    <property type="entry name" value="PTS_SugarTrans_NitroReg"/>
</dbReference>
<reference evidence="2 3" key="1">
    <citation type="submission" date="2017-03" db="EMBL/GenBank/DDBJ databases">
        <title>Draft Genome sequence of Marispirochaeta sp. strain JC444.</title>
        <authorList>
            <person name="Shivani Y."/>
            <person name="Subhash Y."/>
            <person name="Sasikala C."/>
            <person name="Ramana C."/>
        </authorList>
    </citation>
    <scope>NUCLEOTIDE SEQUENCE [LARGE SCALE GENOMIC DNA]</scope>
    <source>
        <strain evidence="2 3">JC444</strain>
    </source>
</reference>
<dbReference type="CDD" id="cd00211">
    <property type="entry name" value="PTS_IIA_fru"/>
    <property type="match status" value="1"/>
</dbReference>
<dbReference type="PROSITE" id="PS00372">
    <property type="entry name" value="PTS_EIIA_TYPE_2_HIS"/>
    <property type="match status" value="1"/>
</dbReference>
<organism evidence="2 3">
    <name type="scientific">Marispirochaeta aestuarii</name>
    <dbReference type="NCBI Taxonomy" id="1963862"/>
    <lineage>
        <taxon>Bacteria</taxon>
        <taxon>Pseudomonadati</taxon>
        <taxon>Spirochaetota</taxon>
        <taxon>Spirochaetia</taxon>
        <taxon>Spirochaetales</taxon>
        <taxon>Spirochaetaceae</taxon>
        <taxon>Marispirochaeta</taxon>
    </lineage>
</organism>
<dbReference type="AlphaFoldDB" id="A0A1Y1RYW6"/>
<dbReference type="STRING" id="1963862.B4O97_10430"/>
<dbReference type="InterPro" id="IPR002178">
    <property type="entry name" value="PTS_EIIA_type-2_dom"/>
</dbReference>
<dbReference type="Pfam" id="PF00359">
    <property type="entry name" value="PTS_EIIA_2"/>
    <property type="match status" value="1"/>
</dbReference>
<dbReference type="InterPro" id="IPR016152">
    <property type="entry name" value="PTrfase/Anion_transptr"/>
</dbReference>
<dbReference type="RefSeq" id="WP_083050628.1">
    <property type="nucleotide sequence ID" value="NZ_MWQY01000010.1"/>
</dbReference>
<dbReference type="SUPFAM" id="SSF55804">
    <property type="entry name" value="Phoshotransferase/anion transport protein"/>
    <property type="match status" value="1"/>
</dbReference>
<dbReference type="PANTHER" id="PTHR47738">
    <property type="entry name" value="PTS SYSTEM FRUCTOSE-LIKE EIIA COMPONENT-RELATED"/>
    <property type="match status" value="1"/>
</dbReference>
<accession>A0A1Y1RYW6</accession>
<gene>
    <name evidence="2" type="ORF">B4O97_10430</name>
</gene>
<comment type="caution">
    <text evidence="2">The sequence shown here is derived from an EMBL/GenBank/DDBJ whole genome shotgun (WGS) entry which is preliminary data.</text>
</comment>
<feature type="domain" description="PTS EIIA type-2" evidence="1">
    <location>
        <begin position="5"/>
        <end position="151"/>
    </location>
</feature>
<dbReference type="PROSITE" id="PS51094">
    <property type="entry name" value="PTS_EIIA_TYPE_2"/>
    <property type="match status" value="1"/>
</dbReference>
<evidence type="ECO:0000259" key="1">
    <source>
        <dbReference type="PROSITE" id="PS51094"/>
    </source>
</evidence>
<dbReference type="Proteomes" id="UP000192343">
    <property type="component" value="Unassembled WGS sequence"/>
</dbReference>
<dbReference type="OrthoDB" id="95460at2"/>